<dbReference type="Gene3D" id="3.10.180.10">
    <property type="entry name" value="2,3-Dihydroxybiphenyl 1,2-Dioxygenase, domain 1"/>
    <property type="match status" value="1"/>
</dbReference>
<dbReference type="GO" id="GO:0032259">
    <property type="term" value="P:methylation"/>
    <property type="evidence" value="ECO:0007669"/>
    <property type="project" value="UniProtKB-KW"/>
</dbReference>
<accession>A0A6J4RAY9</accession>
<gene>
    <name evidence="2" type="ORF">AVDCRST_MAG96-264</name>
</gene>
<proteinExistence type="predicted"/>
<dbReference type="CDD" id="cd06588">
    <property type="entry name" value="PhnB_like"/>
    <property type="match status" value="1"/>
</dbReference>
<dbReference type="InterPro" id="IPR029068">
    <property type="entry name" value="Glyas_Bleomycin-R_OHBP_Dase"/>
</dbReference>
<keyword evidence="2" id="KW-0489">Methyltransferase</keyword>
<organism evidence="2">
    <name type="scientific">uncultured Segetibacter sp</name>
    <dbReference type="NCBI Taxonomy" id="481133"/>
    <lineage>
        <taxon>Bacteria</taxon>
        <taxon>Pseudomonadati</taxon>
        <taxon>Bacteroidota</taxon>
        <taxon>Chitinophagia</taxon>
        <taxon>Chitinophagales</taxon>
        <taxon>Chitinophagaceae</taxon>
        <taxon>Segetibacter</taxon>
        <taxon>environmental samples</taxon>
    </lineage>
</organism>
<dbReference type="PANTHER" id="PTHR33990">
    <property type="entry name" value="PROTEIN YJDN-RELATED"/>
    <property type="match status" value="1"/>
</dbReference>
<name>A0A6J4RAY9_9BACT</name>
<feature type="domain" description="PhnB-like" evidence="1">
    <location>
        <begin position="4"/>
        <end position="133"/>
    </location>
</feature>
<protein>
    <submittedName>
        <fullName evidence="2">PhnB protein putative DNA binding 3-demethylubiquinone-9 3-methyltransferase domain protein</fullName>
    </submittedName>
</protein>
<dbReference type="Pfam" id="PF06983">
    <property type="entry name" value="3-dmu-9_3-mt"/>
    <property type="match status" value="1"/>
</dbReference>
<reference evidence="2" key="1">
    <citation type="submission" date="2020-02" db="EMBL/GenBank/DDBJ databases">
        <authorList>
            <person name="Meier V. D."/>
        </authorList>
    </citation>
    <scope>NUCLEOTIDE SEQUENCE</scope>
    <source>
        <strain evidence="2">AVDCRST_MAG96</strain>
    </source>
</reference>
<dbReference type="SUPFAM" id="SSF54593">
    <property type="entry name" value="Glyoxalase/Bleomycin resistance protein/Dihydroxybiphenyl dioxygenase"/>
    <property type="match status" value="1"/>
</dbReference>
<dbReference type="EMBL" id="CADCVN010000105">
    <property type="protein sequence ID" value="CAA9469076.1"/>
    <property type="molecule type" value="Genomic_DNA"/>
</dbReference>
<evidence type="ECO:0000259" key="1">
    <source>
        <dbReference type="Pfam" id="PF06983"/>
    </source>
</evidence>
<keyword evidence="2" id="KW-0808">Transferase</keyword>
<sequence length="141" mass="15943">MAAVAPYLNFNGNTEEVFNFYRSVFGGEFSMVMRFKDVPAEYQMGESGEKIMHISLPLSHGTLLMGSDVPEAMGKVTSGTNFYISINTESEEEADKLFNGLSAGGQVTMRMEKSFWGSYFGMLKDKFDVQWMVSYEYNQQQ</sequence>
<keyword evidence="2" id="KW-0830">Ubiquinone</keyword>
<dbReference type="InterPro" id="IPR028973">
    <property type="entry name" value="PhnB-like"/>
</dbReference>
<evidence type="ECO:0000313" key="2">
    <source>
        <dbReference type="EMBL" id="CAA9469076.1"/>
    </source>
</evidence>
<dbReference type="PANTHER" id="PTHR33990:SF1">
    <property type="entry name" value="PROTEIN YJDN"/>
    <property type="match status" value="1"/>
</dbReference>
<dbReference type="GO" id="GO:0008168">
    <property type="term" value="F:methyltransferase activity"/>
    <property type="evidence" value="ECO:0007669"/>
    <property type="project" value="UniProtKB-KW"/>
</dbReference>
<dbReference type="AlphaFoldDB" id="A0A6J4RAY9"/>